<evidence type="ECO:0000259" key="7">
    <source>
        <dbReference type="PROSITE" id="PS50850"/>
    </source>
</evidence>
<dbReference type="EMBL" id="HE664023">
    <property type="protein sequence ID" value="CCG06107.1"/>
    <property type="molecule type" value="Genomic_DNA"/>
</dbReference>
<sequence length="431" mass="45581">MEKIKGVLVGRSSTRGFMTNIRMLSLIGIYLVIFIDNLGASLIIPMLTPIAHDPAAGLISEGSESFRNGVYGVALGAFSIAMFFGAPLLGALSDGLGRKKTLLLCLGGLAMSYVFLALALAFKSLWLFMAGRLIGGFFSGSLPVAQASIIDVTEEKLRAKYIGYIMFFVSLGYVVGPLIGGYLSDPALVPWFNLQTPFVFVAALSVVNLLILLLVFQDQQADADGRGMTLPNPIANLLDAVRIKDIRTYALLLLLMLVGWNTFFQFIGLYLTGELGLGQQEVSSFVSWVGFGLASAFLFLVGVAMKMLKPLGMVGVALALMALCIGGTLISTNVYALYLLAALGAVGFGLSYSGLMAQLSMSVDASRQGSIMGMAAAIAAFSAGFSGFAFGFVANISVSAPILSALLCVCLAILVCCKEQMSLARQVKYAD</sequence>
<feature type="transmembrane region" description="Helical" evidence="6">
    <location>
        <begin position="371"/>
        <end position="392"/>
    </location>
</feature>
<protein>
    <submittedName>
        <fullName evidence="8">Putative major facilitator superfamily permease</fullName>
    </submittedName>
</protein>
<feature type="transmembrane region" description="Helical" evidence="6">
    <location>
        <begin position="311"/>
        <end position="330"/>
    </location>
</feature>
<dbReference type="PROSITE" id="PS50850">
    <property type="entry name" value="MFS"/>
    <property type="match status" value="1"/>
</dbReference>
<reference evidence="8" key="1">
    <citation type="submission" date="2012-02" db="EMBL/GenBank/DDBJ databases">
        <title>Chejuenolide biosynthetic gene cluster.</title>
        <authorList>
            <person name="Han J.W."/>
            <person name="Ng B.G."/>
            <person name="Kim B.S."/>
        </authorList>
    </citation>
    <scope>NUCLEOTIDE SEQUENCE</scope>
    <source>
        <strain evidence="8">MB-1084</strain>
    </source>
</reference>
<accession>W6JQQ9</accession>
<feature type="domain" description="Major facilitator superfamily (MFS) profile" evidence="7">
    <location>
        <begin position="25"/>
        <end position="422"/>
    </location>
</feature>
<dbReference type="InterPro" id="IPR036259">
    <property type="entry name" value="MFS_trans_sf"/>
</dbReference>
<dbReference type="GO" id="GO:0016020">
    <property type="term" value="C:membrane"/>
    <property type="evidence" value="ECO:0007669"/>
    <property type="project" value="UniProtKB-SubCell"/>
</dbReference>
<feature type="transmembrane region" description="Helical" evidence="6">
    <location>
        <begin position="398"/>
        <end position="417"/>
    </location>
</feature>
<dbReference type="InterPro" id="IPR020846">
    <property type="entry name" value="MFS_dom"/>
</dbReference>
<proteinExistence type="predicted"/>
<feature type="transmembrane region" description="Helical" evidence="6">
    <location>
        <begin position="336"/>
        <end position="359"/>
    </location>
</feature>
<feature type="transmembrane region" description="Helical" evidence="6">
    <location>
        <begin position="21"/>
        <end position="48"/>
    </location>
</feature>
<evidence type="ECO:0000256" key="2">
    <source>
        <dbReference type="ARBA" id="ARBA00022448"/>
    </source>
</evidence>
<name>W6JQQ9_9GAMM</name>
<feature type="transmembrane region" description="Helical" evidence="6">
    <location>
        <begin position="128"/>
        <end position="149"/>
    </location>
</feature>
<evidence type="ECO:0000256" key="1">
    <source>
        <dbReference type="ARBA" id="ARBA00004141"/>
    </source>
</evidence>
<feature type="transmembrane region" description="Helical" evidence="6">
    <location>
        <begin position="101"/>
        <end position="122"/>
    </location>
</feature>
<dbReference type="PANTHER" id="PTHR23504:SF15">
    <property type="entry name" value="MAJOR FACILITATOR SUPERFAMILY (MFS) PROFILE DOMAIN-CONTAINING PROTEIN"/>
    <property type="match status" value="1"/>
</dbReference>
<evidence type="ECO:0000256" key="6">
    <source>
        <dbReference type="SAM" id="Phobius"/>
    </source>
</evidence>
<feature type="transmembrane region" description="Helical" evidence="6">
    <location>
        <begin position="249"/>
        <end position="273"/>
    </location>
</feature>
<dbReference type="PANTHER" id="PTHR23504">
    <property type="entry name" value="MAJOR FACILITATOR SUPERFAMILY DOMAIN-CONTAINING PROTEIN 10"/>
    <property type="match status" value="1"/>
</dbReference>
<feature type="transmembrane region" description="Helical" evidence="6">
    <location>
        <begin position="68"/>
        <end position="89"/>
    </location>
</feature>
<dbReference type="SUPFAM" id="SSF103473">
    <property type="entry name" value="MFS general substrate transporter"/>
    <property type="match status" value="1"/>
</dbReference>
<keyword evidence="4 6" id="KW-1133">Transmembrane helix</keyword>
<keyword evidence="5 6" id="KW-0472">Membrane</keyword>
<keyword evidence="2" id="KW-0813">Transport</keyword>
<evidence type="ECO:0000256" key="3">
    <source>
        <dbReference type="ARBA" id="ARBA00022692"/>
    </source>
</evidence>
<dbReference type="Gene3D" id="1.20.1250.20">
    <property type="entry name" value="MFS general substrate transporter like domains"/>
    <property type="match status" value="1"/>
</dbReference>
<evidence type="ECO:0000313" key="8">
    <source>
        <dbReference type="EMBL" id="CCG06107.1"/>
    </source>
</evidence>
<dbReference type="InterPro" id="IPR011701">
    <property type="entry name" value="MFS"/>
</dbReference>
<keyword evidence="3 6" id="KW-0812">Transmembrane</keyword>
<evidence type="ECO:0000256" key="4">
    <source>
        <dbReference type="ARBA" id="ARBA00022989"/>
    </source>
</evidence>
<feature type="transmembrane region" description="Helical" evidence="6">
    <location>
        <begin position="285"/>
        <end position="304"/>
    </location>
</feature>
<feature type="transmembrane region" description="Helical" evidence="6">
    <location>
        <begin position="161"/>
        <end position="183"/>
    </location>
</feature>
<organism evidence="8">
    <name type="scientific">Hahella chejuensis</name>
    <dbReference type="NCBI Taxonomy" id="158327"/>
    <lineage>
        <taxon>Bacteria</taxon>
        <taxon>Pseudomonadati</taxon>
        <taxon>Pseudomonadota</taxon>
        <taxon>Gammaproteobacteria</taxon>
        <taxon>Oceanospirillales</taxon>
        <taxon>Hahellaceae</taxon>
        <taxon>Hahella</taxon>
    </lineage>
</organism>
<dbReference type="GO" id="GO:0022857">
    <property type="term" value="F:transmembrane transporter activity"/>
    <property type="evidence" value="ECO:0007669"/>
    <property type="project" value="InterPro"/>
</dbReference>
<dbReference type="AlphaFoldDB" id="W6JQQ9"/>
<feature type="transmembrane region" description="Helical" evidence="6">
    <location>
        <begin position="195"/>
        <end position="216"/>
    </location>
</feature>
<evidence type="ECO:0000256" key="5">
    <source>
        <dbReference type="ARBA" id="ARBA00023136"/>
    </source>
</evidence>
<comment type="subcellular location">
    <subcellularLocation>
        <location evidence="1">Membrane</location>
        <topology evidence="1">Multi-pass membrane protein</topology>
    </subcellularLocation>
</comment>
<dbReference type="Pfam" id="PF07690">
    <property type="entry name" value="MFS_1"/>
    <property type="match status" value="1"/>
</dbReference>